<dbReference type="InterPro" id="IPR036116">
    <property type="entry name" value="FN3_sf"/>
</dbReference>
<dbReference type="CDD" id="cd00096">
    <property type="entry name" value="Ig"/>
    <property type="match status" value="2"/>
</dbReference>
<keyword evidence="3" id="KW-1133">Transmembrane helix</keyword>
<dbReference type="SUPFAM" id="SSF48726">
    <property type="entry name" value="Immunoglobulin"/>
    <property type="match status" value="5"/>
</dbReference>
<feature type="transmembrane region" description="Helical" evidence="3">
    <location>
        <begin position="1271"/>
        <end position="1295"/>
    </location>
</feature>
<dbReference type="InterPro" id="IPR003598">
    <property type="entry name" value="Ig_sub2"/>
</dbReference>
<name>A0A818N531_9BILA</name>
<feature type="signal peptide" evidence="4">
    <location>
        <begin position="1"/>
        <end position="19"/>
    </location>
</feature>
<dbReference type="PANTHER" id="PTHR13817:SF73">
    <property type="entry name" value="FIBRONECTIN TYPE-III DOMAIN-CONTAINING PROTEIN"/>
    <property type="match status" value="1"/>
</dbReference>
<dbReference type="Gene3D" id="2.60.40.10">
    <property type="entry name" value="Immunoglobulins"/>
    <property type="match status" value="10"/>
</dbReference>
<feature type="compositionally biased region" description="Low complexity" evidence="2">
    <location>
        <begin position="1497"/>
        <end position="1507"/>
    </location>
</feature>
<organism evidence="7 8">
    <name type="scientific">Rotaria sordida</name>
    <dbReference type="NCBI Taxonomy" id="392033"/>
    <lineage>
        <taxon>Eukaryota</taxon>
        <taxon>Metazoa</taxon>
        <taxon>Spiralia</taxon>
        <taxon>Gnathifera</taxon>
        <taxon>Rotifera</taxon>
        <taxon>Eurotatoria</taxon>
        <taxon>Bdelloidea</taxon>
        <taxon>Philodinida</taxon>
        <taxon>Philodinidae</taxon>
        <taxon>Rotaria</taxon>
    </lineage>
</organism>
<dbReference type="SMART" id="SM00409">
    <property type="entry name" value="IG"/>
    <property type="match status" value="5"/>
</dbReference>
<dbReference type="InterPro" id="IPR013783">
    <property type="entry name" value="Ig-like_fold"/>
</dbReference>
<dbReference type="InterPro" id="IPR007110">
    <property type="entry name" value="Ig-like_dom"/>
</dbReference>
<dbReference type="InterPro" id="IPR036179">
    <property type="entry name" value="Ig-like_dom_sf"/>
</dbReference>
<dbReference type="PROSITE" id="PS50835">
    <property type="entry name" value="IG_LIKE"/>
    <property type="match status" value="5"/>
</dbReference>
<dbReference type="CDD" id="cd00063">
    <property type="entry name" value="FN3"/>
    <property type="match status" value="2"/>
</dbReference>
<feature type="region of interest" description="Disordered" evidence="2">
    <location>
        <begin position="1482"/>
        <end position="1507"/>
    </location>
</feature>
<evidence type="ECO:0000256" key="2">
    <source>
        <dbReference type="SAM" id="MobiDB-lite"/>
    </source>
</evidence>
<comment type="caution">
    <text evidence="7">The sequence shown here is derived from an EMBL/GenBank/DDBJ whole genome shotgun (WGS) entry which is preliminary data.</text>
</comment>
<feature type="domain" description="Fibronectin type-III" evidence="6">
    <location>
        <begin position="799"/>
        <end position="892"/>
    </location>
</feature>
<evidence type="ECO:0000313" key="7">
    <source>
        <dbReference type="EMBL" id="CAF3600517.1"/>
    </source>
</evidence>
<evidence type="ECO:0000259" key="6">
    <source>
        <dbReference type="PROSITE" id="PS50853"/>
    </source>
</evidence>
<reference evidence="7" key="1">
    <citation type="submission" date="2021-02" db="EMBL/GenBank/DDBJ databases">
        <authorList>
            <person name="Nowell W R."/>
        </authorList>
    </citation>
    <scope>NUCLEOTIDE SEQUENCE</scope>
</reference>
<feature type="domain" description="Fibronectin type-III" evidence="6">
    <location>
        <begin position="695"/>
        <end position="796"/>
    </location>
</feature>
<keyword evidence="3" id="KW-0472">Membrane</keyword>
<evidence type="ECO:0000313" key="8">
    <source>
        <dbReference type="Proteomes" id="UP000663836"/>
    </source>
</evidence>
<dbReference type="SMART" id="SM00408">
    <property type="entry name" value="IGc2"/>
    <property type="match status" value="5"/>
</dbReference>
<dbReference type="SUPFAM" id="SSF49265">
    <property type="entry name" value="Fibronectin type III"/>
    <property type="match status" value="3"/>
</dbReference>
<dbReference type="InterPro" id="IPR003961">
    <property type="entry name" value="FN3_dom"/>
</dbReference>
<dbReference type="InterPro" id="IPR003599">
    <property type="entry name" value="Ig_sub"/>
</dbReference>
<feature type="domain" description="Ig-like" evidence="5">
    <location>
        <begin position="27"/>
        <end position="124"/>
    </location>
</feature>
<dbReference type="Proteomes" id="UP000663836">
    <property type="component" value="Unassembled WGS sequence"/>
</dbReference>
<keyword evidence="3" id="KW-0812">Transmembrane</keyword>
<dbReference type="Pfam" id="PF07679">
    <property type="entry name" value="I-set"/>
    <property type="match status" value="3"/>
</dbReference>
<evidence type="ECO:0000256" key="1">
    <source>
        <dbReference type="ARBA" id="ARBA00022737"/>
    </source>
</evidence>
<protein>
    <submittedName>
        <fullName evidence="7">Uncharacterized protein</fullName>
    </submittedName>
</protein>
<evidence type="ECO:0000256" key="3">
    <source>
        <dbReference type="SAM" id="Phobius"/>
    </source>
</evidence>
<dbReference type="InterPro" id="IPR050964">
    <property type="entry name" value="Striated_Muscle_Regulatory"/>
</dbReference>
<evidence type="ECO:0000259" key="5">
    <source>
        <dbReference type="PROSITE" id="PS50835"/>
    </source>
</evidence>
<feature type="domain" description="Ig-like" evidence="5">
    <location>
        <begin position="127"/>
        <end position="227"/>
    </location>
</feature>
<dbReference type="Pfam" id="PF00041">
    <property type="entry name" value="fn3"/>
    <property type="match status" value="1"/>
</dbReference>
<dbReference type="EMBL" id="CAJOBD010000165">
    <property type="protein sequence ID" value="CAF3600517.1"/>
    <property type="molecule type" value="Genomic_DNA"/>
</dbReference>
<evidence type="ECO:0000256" key="4">
    <source>
        <dbReference type="SAM" id="SignalP"/>
    </source>
</evidence>
<accession>A0A818N531</accession>
<dbReference type="Pfam" id="PF13927">
    <property type="entry name" value="Ig_3"/>
    <property type="match status" value="1"/>
</dbReference>
<keyword evidence="4" id="KW-0732">Signal</keyword>
<sequence length="1580" mass="180386">MKIIVYILLCLVLYQQGVATIYHPIGPSFVSIISTKQKLYYNNLGIRLDCTAIGTPSPVLTWFRTNGSDDRPSTFVQSSELIDVYENGSLFIRPFQDYSKSIHAGKYICRAENPAGSIQTIPIQLKPQIYDTYEIEVKNTYGYKQSSAILSCEISPPSASSYVHIIGWLEKVNNQIIQLDLRPKTKYNLLSNKNLIIHNITNSDDNRTYACIVNNEIDNDTRHSRFKPLRVRDRSPFGPELSISNNTEYRAQAGDLIELPCGISSISTHARISWWKNGIEIENISERLYNNSLILQLSHILSNDSGSYACRIDDESSGRMTSSMSLKVNVPIQCKMSVQETNFNAGSKAELICTNNLIKSIPIQWQWYYNSNRISTNNDRYSINNLTREHMGMYQCCYIISSSDSNACCAQTQLRVINSPPFILSDQQTNSNIIIISSKNISHVAIDLNLTIYADPIPIIDLYKDGQQLISNNQIHYLPTGDIFTYYRIFISNINDTGLYEYRIKNSFGSISFSKHINIEGQKPFIKSISNITVITGQKFTLACYASGQPNLELKWIDDKTKQILNTSLISPILLTSINTQSNIYICQAKNSYGGNFMKVYVKIQIPSKILSLTTNKILKINETLNIYCLAEGDNQFELKLKTPLSKTFNIIETNFNYKKNLSLTIENIQMSDSGLYECYAKNNYSEDRSIFEIIVQNIPDKIEKIFIDNSNQIIWNKPFDGNAKILKYILHVQYKQETTSWSNETIITINDSNITNYSFENLYSKCIISITIEAINIIGSSLSSKFQFQTNIKQLLIAPYNLTAINISSKSVMLTWQYPSSPLCNDSFIEYAIEIIDEHNQSIIQTYKHHSTVFEINNLKSFTQYTFVVYAINELGASPKSKSLTIQTSESVPLTIITDLTATLLNISSVLITWIFENHDFQFLNGKFRTFAVTIYENFNMSTLITIETINSTLILNNLHLSTEYHISVSICNFFDCGPSSLAINIETPLSNLDIPITIAHPINKPLLLNCPLTKSWMHKEKSIDQYILNNNSLYIPHSKLAQINGQYQCGLQQYNIQLYDKPSPVNAKIHYTTSNEIGIKLTYPSDIIESLMITYKTKQNPIINEIHLSPPLLNIRLKNLSCGNIYEIMIYGKNQVGFSLNEYLLGKTDGSVPLLIQSKDLIETISNNFIILNMSNWIINQCLILSYDIELFPIINSTNNNNNNNNNNLHRYYSFKNNFKNFRINNLQSDQDYQLHIKINSQSGELIKIILFRTTNDEKQMNLKTKNSYIIIIVIIISLIFIFILSISIFILIKFCPLNFKKPNLFLEQTRKLKPVMYSSYPHRYHNTWLKSNNEFTIENYTNNQIENSNRPYSYASEDSQGNINPYAVTGFTLNDKDQIDHGSLWRENSHTRCLIDAIDHRPSTTSSERYFRPIILESSLLNNQESLKRNPLVQIPSTYLLSNPVQPSSSILSTISSSQGELFSAFTYVVPSKQMTFNTKKSSNNNNHVLADQSSSSADSGVHSSFTQSPIIKHSFRKCHLHGFSFDRPSSAHANDDPDKHLYATYDQHFAFLRGTTSHHLNKESHRHPQQEQYSLV</sequence>
<dbReference type="PANTHER" id="PTHR13817">
    <property type="entry name" value="TITIN"/>
    <property type="match status" value="1"/>
</dbReference>
<dbReference type="InterPro" id="IPR013098">
    <property type="entry name" value="Ig_I-set"/>
</dbReference>
<feature type="chain" id="PRO_5032594164" evidence="4">
    <location>
        <begin position="20"/>
        <end position="1580"/>
    </location>
</feature>
<keyword evidence="1" id="KW-0677">Repeat</keyword>
<feature type="domain" description="Fibronectin type-III" evidence="6">
    <location>
        <begin position="897"/>
        <end position="992"/>
    </location>
</feature>
<feature type="domain" description="Ig-like" evidence="5">
    <location>
        <begin position="331"/>
        <end position="396"/>
    </location>
</feature>
<feature type="domain" description="Ig-like" evidence="5">
    <location>
        <begin position="524"/>
        <end position="692"/>
    </location>
</feature>
<dbReference type="PROSITE" id="PS50853">
    <property type="entry name" value="FN3"/>
    <property type="match status" value="3"/>
</dbReference>
<proteinExistence type="predicted"/>
<feature type="domain" description="Ig-like" evidence="5">
    <location>
        <begin position="239"/>
        <end position="327"/>
    </location>
</feature>
<dbReference type="SMART" id="SM00060">
    <property type="entry name" value="FN3"/>
    <property type="match status" value="4"/>
</dbReference>
<gene>
    <name evidence="7" type="ORF">JBS370_LOCUS3765</name>
</gene>